<reference evidence="1 2" key="1">
    <citation type="submission" date="2024-05" db="EMBL/GenBank/DDBJ databases">
        <title>Genetic variation in Jamaican populations of the coffee berry borer (Hypothenemus hampei).</title>
        <authorList>
            <person name="Errbii M."/>
            <person name="Myrie A."/>
        </authorList>
    </citation>
    <scope>NUCLEOTIDE SEQUENCE [LARGE SCALE GENOMIC DNA]</scope>
    <source>
        <strain evidence="1">JA-Hopewell-2020-01-JO</strain>
        <tissue evidence="1">Whole body</tissue>
    </source>
</reference>
<evidence type="ECO:0000313" key="1">
    <source>
        <dbReference type="EMBL" id="KAL1488147.1"/>
    </source>
</evidence>
<dbReference type="AlphaFoldDB" id="A0ABD1E2H6"/>
<protein>
    <recommendedName>
        <fullName evidence="3">DUF4817 domain-containing protein</fullName>
    </recommendedName>
</protein>
<sequence>MTVEMANMVYVYGFTVGNSTEARRIYIERLPNHPTPNPLMFRNVRYKVSENQVCSSMIL</sequence>
<evidence type="ECO:0008006" key="3">
    <source>
        <dbReference type="Google" id="ProtNLM"/>
    </source>
</evidence>
<accession>A0ABD1E2H6</accession>
<name>A0ABD1E2H6_HYPHA</name>
<evidence type="ECO:0000313" key="2">
    <source>
        <dbReference type="Proteomes" id="UP001566132"/>
    </source>
</evidence>
<comment type="caution">
    <text evidence="1">The sequence shown here is derived from an EMBL/GenBank/DDBJ whole genome shotgun (WGS) entry which is preliminary data.</text>
</comment>
<gene>
    <name evidence="1" type="ORF">ABEB36_015105</name>
</gene>
<proteinExistence type="predicted"/>
<keyword evidence="2" id="KW-1185">Reference proteome</keyword>
<organism evidence="1 2">
    <name type="scientific">Hypothenemus hampei</name>
    <name type="common">Coffee berry borer</name>
    <dbReference type="NCBI Taxonomy" id="57062"/>
    <lineage>
        <taxon>Eukaryota</taxon>
        <taxon>Metazoa</taxon>
        <taxon>Ecdysozoa</taxon>
        <taxon>Arthropoda</taxon>
        <taxon>Hexapoda</taxon>
        <taxon>Insecta</taxon>
        <taxon>Pterygota</taxon>
        <taxon>Neoptera</taxon>
        <taxon>Endopterygota</taxon>
        <taxon>Coleoptera</taxon>
        <taxon>Polyphaga</taxon>
        <taxon>Cucujiformia</taxon>
        <taxon>Curculionidae</taxon>
        <taxon>Scolytinae</taxon>
        <taxon>Hypothenemus</taxon>
    </lineage>
</organism>
<dbReference type="Proteomes" id="UP001566132">
    <property type="component" value="Unassembled WGS sequence"/>
</dbReference>
<dbReference type="EMBL" id="JBDJPC010000015">
    <property type="protein sequence ID" value="KAL1488147.1"/>
    <property type="molecule type" value="Genomic_DNA"/>
</dbReference>